<proteinExistence type="predicted"/>
<comment type="caution">
    <text evidence="1">The sequence shown here is derived from an EMBL/GenBank/DDBJ whole genome shotgun (WGS) entry which is preliminary data.</text>
</comment>
<evidence type="ECO:0000313" key="1">
    <source>
        <dbReference type="EMBL" id="PKY38520.1"/>
    </source>
</evidence>
<organism evidence="1 2">
    <name type="scientific">Rhizophagus irregularis</name>
    <dbReference type="NCBI Taxonomy" id="588596"/>
    <lineage>
        <taxon>Eukaryota</taxon>
        <taxon>Fungi</taxon>
        <taxon>Fungi incertae sedis</taxon>
        <taxon>Mucoromycota</taxon>
        <taxon>Glomeromycotina</taxon>
        <taxon>Glomeromycetes</taxon>
        <taxon>Glomerales</taxon>
        <taxon>Glomeraceae</taxon>
        <taxon>Rhizophagus</taxon>
    </lineage>
</organism>
<dbReference type="Proteomes" id="UP000234323">
    <property type="component" value="Unassembled WGS sequence"/>
</dbReference>
<accession>A0A2I1FVX1</accession>
<gene>
    <name evidence="1" type="ORF">RhiirA4_451520</name>
</gene>
<reference evidence="1 2" key="1">
    <citation type="submission" date="2015-10" db="EMBL/GenBank/DDBJ databases">
        <title>Genome analyses suggest a sexual origin of heterokaryosis in a supposedly ancient asexual fungus.</title>
        <authorList>
            <person name="Ropars J."/>
            <person name="Sedzielewska K."/>
            <person name="Noel J."/>
            <person name="Charron P."/>
            <person name="Farinelli L."/>
            <person name="Marton T."/>
            <person name="Kruger M."/>
            <person name="Pelin A."/>
            <person name="Brachmann A."/>
            <person name="Corradi N."/>
        </authorList>
    </citation>
    <scope>NUCLEOTIDE SEQUENCE [LARGE SCALE GENOMIC DNA]</scope>
    <source>
        <strain evidence="1 2">A4</strain>
    </source>
</reference>
<name>A0A2I1FVX1_9GLOM</name>
<dbReference type="EMBL" id="LLXI01000030">
    <property type="protein sequence ID" value="PKY38520.1"/>
    <property type="molecule type" value="Genomic_DNA"/>
</dbReference>
<keyword evidence="2" id="KW-1185">Reference proteome</keyword>
<sequence>MSFMVNIVNTNFVDKENIIYEKELNAAKLNNTYLSKSEDDVEEIYYITKQMTVKTIIHFLISIEYPPTSKEGVVIVYHVEG</sequence>
<evidence type="ECO:0000313" key="2">
    <source>
        <dbReference type="Proteomes" id="UP000234323"/>
    </source>
</evidence>
<dbReference type="VEuPathDB" id="FungiDB:FUN_011254"/>
<dbReference type="AlphaFoldDB" id="A0A2I1FVX1"/>
<protein>
    <submittedName>
        <fullName evidence="1">Uncharacterized protein</fullName>
    </submittedName>
</protein>